<gene>
    <name evidence="2" type="ORF">Moror_3547</name>
</gene>
<evidence type="ECO:0000256" key="1">
    <source>
        <dbReference type="SAM" id="MobiDB-lite"/>
    </source>
</evidence>
<dbReference type="HOGENOM" id="CLU_068299_0_0_1"/>
<sequence length="349" mass="38942">MSIDLGEKESSSFVDMLKALLARTLMSDDNISTITADLSSDEASKVMRTLQGSAAGLYNDLVSSAIDFCNKDLSTDPSQKGKSEESEDVKLCREMKKSIREYCKASTEAERYKHLVSALNTVLCNFRSHKFKDLITPAELGDSELIFFTNDPAVITTQATGTERKPDIIATSPRTLENWFGVTDELEWTKLRDEINEGSKPRAGLQRGWLDVLQPWELNKSKKSLRSERLEKVFSEKDLTEVAPRDDQVTEKEDHHAADGPGPGTSSRKRKHGSETDVESTSKRQKTLINNPPLHESPVSNDQYDDAPVPSMDKLCSPDEQLALYALERLNAAWNITHTTGILLRGSYS</sequence>
<proteinExistence type="predicted"/>
<dbReference type="AlphaFoldDB" id="V2WLF0"/>
<dbReference type="GO" id="GO:0016301">
    <property type="term" value="F:kinase activity"/>
    <property type="evidence" value="ECO:0007669"/>
    <property type="project" value="UniProtKB-KW"/>
</dbReference>
<feature type="compositionally biased region" description="Basic and acidic residues" evidence="1">
    <location>
        <begin position="239"/>
        <end position="258"/>
    </location>
</feature>
<dbReference type="EMBL" id="AWSO01002739">
    <property type="protein sequence ID" value="ESK81045.1"/>
    <property type="molecule type" value="Genomic_DNA"/>
</dbReference>
<dbReference type="OrthoDB" id="5569250at2759"/>
<keyword evidence="2" id="KW-0808">Transferase</keyword>
<keyword evidence="2" id="KW-0418">Kinase</keyword>
<protein>
    <submittedName>
        <fullName evidence="2">Other 1 protein kinase</fullName>
    </submittedName>
</protein>
<organism evidence="2 3">
    <name type="scientific">Moniliophthora roreri (strain MCA 2997)</name>
    <name type="common">Cocoa frosty pod rot fungus</name>
    <name type="synonym">Crinipellis roreri</name>
    <dbReference type="NCBI Taxonomy" id="1381753"/>
    <lineage>
        <taxon>Eukaryota</taxon>
        <taxon>Fungi</taxon>
        <taxon>Dikarya</taxon>
        <taxon>Basidiomycota</taxon>
        <taxon>Agaricomycotina</taxon>
        <taxon>Agaricomycetes</taxon>
        <taxon>Agaricomycetidae</taxon>
        <taxon>Agaricales</taxon>
        <taxon>Marasmiineae</taxon>
        <taxon>Marasmiaceae</taxon>
        <taxon>Moniliophthora</taxon>
    </lineage>
</organism>
<feature type="region of interest" description="Disordered" evidence="1">
    <location>
        <begin position="239"/>
        <end position="313"/>
    </location>
</feature>
<dbReference type="STRING" id="1381753.V2WLF0"/>
<keyword evidence="3" id="KW-1185">Reference proteome</keyword>
<evidence type="ECO:0000313" key="3">
    <source>
        <dbReference type="Proteomes" id="UP000017559"/>
    </source>
</evidence>
<dbReference type="Proteomes" id="UP000017559">
    <property type="component" value="Unassembled WGS sequence"/>
</dbReference>
<dbReference type="KEGG" id="mrr:Moror_3547"/>
<evidence type="ECO:0000313" key="2">
    <source>
        <dbReference type="EMBL" id="ESK81045.1"/>
    </source>
</evidence>
<name>V2WLF0_MONRO</name>
<accession>V2WLF0</accession>
<reference evidence="2 3" key="1">
    <citation type="journal article" date="2014" name="BMC Genomics">
        <title>Genome and secretome analysis of the hemibiotrophic fungal pathogen, Moniliophthora roreri, which causes frosty pod rot disease of cacao: mechanisms of the biotrophic and necrotrophic phases.</title>
        <authorList>
            <person name="Meinhardt L.W."/>
            <person name="Costa G.G.L."/>
            <person name="Thomazella D.P.T."/>
            <person name="Teixeira P.J.P.L."/>
            <person name="Carazzolle M.F."/>
            <person name="Schuster S.C."/>
            <person name="Carlson J.E."/>
            <person name="Guiltinan M.J."/>
            <person name="Mieczkowski P."/>
            <person name="Farmer A."/>
            <person name="Ramaraj T."/>
            <person name="Crozier J."/>
            <person name="Davis R.E."/>
            <person name="Shao J."/>
            <person name="Melnick R.L."/>
            <person name="Pereira G.A.G."/>
            <person name="Bailey B.A."/>
        </authorList>
    </citation>
    <scope>NUCLEOTIDE SEQUENCE [LARGE SCALE GENOMIC DNA]</scope>
    <source>
        <strain evidence="2 3">MCA 2997</strain>
    </source>
</reference>
<comment type="caution">
    <text evidence="2">The sequence shown here is derived from an EMBL/GenBank/DDBJ whole genome shotgun (WGS) entry which is preliminary data.</text>
</comment>